<sequence>MFEKHPYSLLVGQYLQERSFPQSPAYLYDPIRYILSLAGKRIRPMLVLMGARLFGKENLQEVLPASCAIEYFHNFSLLHDDIMDKAPLRRGKPTVHMKWNDNVAILSGDALLVKAYEELAHSPAHKIPALLRMFNQVALEVCEGQQIDMDFESTEYVTEDEYLNMIRLKTSVLLGGALKMGAILADASDEQQQLIYDFGVNLGIAFQLQDDYLDVYGDPSNFGKQVGGDILSDKKTILRIRTQQLAVDDKREELENLLFPNQVSDEEKINRMKKLYSELAVDEYTNQLKEHFMQLAYNQLSDIDVPETDKKELFTLADMLMNRVK</sequence>
<dbReference type="EMBL" id="CP045652">
    <property type="protein sequence ID" value="QGA27459.1"/>
    <property type="molecule type" value="Genomic_DNA"/>
</dbReference>
<dbReference type="PROSITE" id="PS00723">
    <property type="entry name" value="POLYPRENYL_SYNTHASE_1"/>
    <property type="match status" value="1"/>
</dbReference>
<evidence type="ECO:0000256" key="5">
    <source>
        <dbReference type="ARBA" id="ARBA00022842"/>
    </source>
</evidence>
<dbReference type="SFLD" id="SFLDG01017">
    <property type="entry name" value="Polyprenyl_Transferase_Like"/>
    <property type="match status" value="1"/>
</dbReference>
<evidence type="ECO:0000313" key="8">
    <source>
        <dbReference type="Proteomes" id="UP000326921"/>
    </source>
</evidence>
<evidence type="ECO:0000256" key="1">
    <source>
        <dbReference type="ARBA" id="ARBA00001946"/>
    </source>
</evidence>
<dbReference type="GO" id="GO:0046872">
    <property type="term" value="F:metal ion binding"/>
    <property type="evidence" value="ECO:0007669"/>
    <property type="project" value="UniProtKB-KW"/>
</dbReference>
<keyword evidence="5" id="KW-0460">Magnesium</keyword>
<dbReference type="PROSITE" id="PS00444">
    <property type="entry name" value="POLYPRENYL_SYNTHASE_2"/>
    <property type="match status" value="1"/>
</dbReference>
<dbReference type="PANTHER" id="PTHR12001:SF85">
    <property type="entry name" value="SHORT CHAIN ISOPRENYL DIPHOSPHATE SYNTHASE"/>
    <property type="match status" value="1"/>
</dbReference>
<dbReference type="InterPro" id="IPR000092">
    <property type="entry name" value="Polyprenyl_synt"/>
</dbReference>
<comment type="cofactor">
    <cofactor evidence="1">
        <name>Mg(2+)</name>
        <dbReference type="ChEBI" id="CHEBI:18420"/>
    </cofactor>
</comment>
<evidence type="ECO:0000313" key="7">
    <source>
        <dbReference type="EMBL" id="QGA27459.1"/>
    </source>
</evidence>
<dbReference type="AlphaFoldDB" id="A0A5Q0QE16"/>
<dbReference type="RefSeq" id="WP_153512295.1">
    <property type="nucleotide sequence ID" value="NZ_CP045652.1"/>
</dbReference>
<dbReference type="Pfam" id="PF00348">
    <property type="entry name" value="polyprenyl_synt"/>
    <property type="match status" value="1"/>
</dbReference>
<evidence type="ECO:0000256" key="4">
    <source>
        <dbReference type="ARBA" id="ARBA00022723"/>
    </source>
</evidence>
<reference evidence="7 8" key="1">
    <citation type="submission" date="2019-10" db="EMBL/GenBank/DDBJ databases">
        <authorList>
            <person name="Dong K."/>
        </authorList>
    </citation>
    <scope>NUCLEOTIDE SEQUENCE [LARGE SCALE GENOMIC DNA]</scope>
    <source>
        <strain evidence="8">dk4302</strain>
    </source>
</reference>
<dbReference type="SUPFAM" id="SSF48576">
    <property type="entry name" value="Terpenoid synthases"/>
    <property type="match status" value="1"/>
</dbReference>
<dbReference type="GO" id="GO:0004659">
    <property type="term" value="F:prenyltransferase activity"/>
    <property type="evidence" value="ECO:0007669"/>
    <property type="project" value="InterPro"/>
</dbReference>
<proteinExistence type="inferred from homology"/>
<organism evidence="7 8">
    <name type="scientific">Sphingobacterium zhuxiongii</name>
    <dbReference type="NCBI Taxonomy" id="2662364"/>
    <lineage>
        <taxon>Bacteria</taxon>
        <taxon>Pseudomonadati</taxon>
        <taxon>Bacteroidota</taxon>
        <taxon>Sphingobacteriia</taxon>
        <taxon>Sphingobacteriales</taxon>
        <taxon>Sphingobacteriaceae</taxon>
        <taxon>Sphingobacterium</taxon>
    </lineage>
</organism>
<dbReference type="InterPro" id="IPR008949">
    <property type="entry name" value="Isoprenoid_synthase_dom_sf"/>
</dbReference>
<keyword evidence="8" id="KW-1185">Reference proteome</keyword>
<evidence type="ECO:0000256" key="3">
    <source>
        <dbReference type="ARBA" id="ARBA00022679"/>
    </source>
</evidence>
<keyword evidence="3 6" id="KW-0808">Transferase</keyword>
<dbReference type="CDD" id="cd00685">
    <property type="entry name" value="Trans_IPPS_HT"/>
    <property type="match status" value="1"/>
</dbReference>
<dbReference type="Gene3D" id="1.10.600.10">
    <property type="entry name" value="Farnesyl Diphosphate Synthase"/>
    <property type="match status" value="1"/>
</dbReference>
<dbReference type="GO" id="GO:0008299">
    <property type="term" value="P:isoprenoid biosynthetic process"/>
    <property type="evidence" value="ECO:0007669"/>
    <property type="project" value="InterPro"/>
</dbReference>
<evidence type="ECO:0000256" key="2">
    <source>
        <dbReference type="ARBA" id="ARBA00006706"/>
    </source>
</evidence>
<protein>
    <submittedName>
        <fullName evidence="7">Polyprenyl synthetase family protein</fullName>
    </submittedName>
</protein>
<name>A0A5Q0QE16_9SPHI</name>
<dbReference type="Proteomes" id="UP000326921">
    <property type="component" value="Chromosome"/>
</dbReference>
<accession>A0A5Q0QE16</accession>
<gene>
    <name evidence="7" type="ORF">GFH32_14550</name>
</gene>
<keyword evidence="4" id="KW-0479">Metal-binding</keyword>
<dbReference type="KEGG" id="sphe:GFH32_14550"/>
<dbReference type="InterPro" id="IPR033749">
    <property type="entry name" value="Polyprenyl_synt_CS"/>
</dbReference>
<comment type="similarity">
    <text evidence="2 6">Belongs to the FPP/GGPP synthase family.</text>
</comment>
<dbReference type="SFLD" id="SFLDS00005">
    <property type="entry name" value="Isoprenoid_Synthase_Type_I"/>
    <property type="match status" value="1"/>
</dbReference>
<dbReference type="PANTHER" id="PTHR12001">
    <property type="entry name" value="GERANYLGERANYL PYROPHOSPHATE SYNTHASE"/>
    <property type="match status" value="1"/>
</dbReference>
<evidence type="ECO:0000256" key="6">
    <source>
        <dbReference type="RuleBase" id="RU004466"/>
    </source>
</evidence>